<sequence length="90" mass="10194">MLDLSQEAPDYKHYTPLHFALEEKNQDIVEMLVGNPERCADINVPPISGYADILEFACQESDEDCTKSLLLHPEAKSSKFLLSAWKRAVQ</sequence>
<accession>A0A2L2U166</accession>
<dbReference type="InterPro" id="IPR036770">
    <property type="entry name" value="Ankyrin_rpt-contain_sf"/>
</dbReference>
<dbReference type="Pfam" id="PF00023">
    <property type="entry name" value="Ank"/>
    <property type="match status" value="1"/>
</dbReference>
<keyword evidence="2" id="KW-1185">Reference proteome</keyword>
<evidence type="ECO:0000313" key="2">
    <source>
        <dbReference type="Proteomes" id="UP000245910"/>
    </source>
</evidence>
<dbReference type="SUPFAM" id="SSF48403">
    <property type="entry name" value="Ankyrin repeat"/>
    <property type="match status" value="1"/>
</dbReference>
<dbReference type="AlphaFoldDB" id="A0A2L2U166"/>
<dbReference type="Gene3D" id="1.25.40.20">
    <property type="entry name" value="Ankyrin repeat-containing domain"/>
    <property type="match status" value="1"/>
</dbReference>
<dbReference type="Proteomes" id="UP000245910">
    <property type="component" value="Chromosome I"/>
</dbReference>
<dbReference type="InterPro" id="IPR002110">
    <property type="entry name" value="Ankyrin_rpt"/>
</dbReference>
<proteinExistence type="predicted"/>
<organism evidence="1 2">
    <name type="scientific">Fusarium venenatum</name>
    <dbReference type="NCBI Taxonomy" id="56646"/>
    <lineage>
        <taxon>Eukaryota</taxon>
        <taxon>Fungi</taxon>
        <taxon>Dikarya</taxon>
        <taxon>Ascomycota</taxon>
        <taxon>Pezizomycotina</taxon>
        <taxon>Sordariomycetes</taxon>
        <taxon>Hypocreomycetidae</taxon>
        <taxon>Hypocreales</taxon>
        <taxon>Nectriaceae</taxon>
        <taxon>Fusarium</taxon>
    </lineage>
</organism>
<protein>
    <submittedName>
        <fullName evidence="1">Uncharacterized protein</fullName>
    </submittedName>
</protein>
<dbReference type="STRING" id="56646.A0A2L2U166"/>
<name>A0A2L2U166_9HYPO</name>
<reference evidence="2" key="1">
    <citation type="submission" date="2014-10" db="EMBL/GenBank/DDBJ databases">
        <authorList>
            <person name="King R."/>
        </authorList>
    </citation>
    <scope>NUCLEOTIDE SEQUENCE [LARGE SCALE GENOMIC DNA]</scope>
    <source>
        <strain evidence="2">A3/5</strain>
    </source>
</reference>
<dbReference type="OrthoDB" id="4881102at2759"/>
<dbReference type="EMBL" id="LN649229">
    <property type="protein sequence ID" value="CEI67725.1"/>
    <property type="molecule type" value="Genomic_DNA"/>
</dbReference>
<evidence type="ECO:0000313" key="1">
    <source>
        <dbReference type="EMBL" id="CEI67725.1"/>
    </source>
</evidence>